<evidence type="ECO:0000256" key="1">
    <source>
        <dbReference type="SAM" id="MobiDB-lite"/>
    </source>
</evidence>
<dbReference type="EMBL" id="JBANRG010000007">
    <property type="protein sequence ID" value="KAK7464827.1"/>
    <property type="molecule type" value="Genomic_DNA"/>
</dbReference>
<protein>
    <submittedName>
        <fullName evidence="2">Uncharacterized protein</fullName>
    </submittedName>
</protein>
<proteinExistence type="predicted"/>
<evidence type="ECO:0000313" key="3">
    <source>
        <dbReference type="Proteomes" id="UP001498398"/>
    </source>
</evidence>
<accession>A0ABR1JPQ1</accession>
<name>A0ABR1JPQ1_9AGAR</name>
<evidence type="ECO:0000313" key="2">
    <source>
        <dbReference type="EMBL" id="KAK7464827.1"/>
    </source>
</evidence>
<reference evidence="2 3" key="1">
    <citation type="submission" date="2024-01" db="EMBL/GenBank/DDBJ databases">
        <title>A draft genome for the cacao thread blight pathogen Marasmiellus scandens.</title>
        <authorList>
            <person name="Baruah I.K."/>
            <person name="Leung J."/>
            <person name="Bukari Y."/>
            <person name="Amoako-Attah I."/>
            <person name="Meinhardt L.W."/>
            <person name="Bailey B.A."/>
            <person name="Cohen S.P."/>
        </authorList>
    </citation>
    <scope>NUCLEOTIDE SEQUENCE [LARGE SCALE GENOMIC DNA]</scope>
    <source>
        <strain evidence="2 3">GH-19</strain>
    </source>
</reference>
<feature type="region of interest" description="Disordered" evidence="1">
    <location>
        <begin position="35"/>
        <end position="55"/>
    </location>
</feature>
<organism evidence="2 3">
    <name type="scientific">Marasmiellus scandens</name>
    <dbReference type="NCBI Taxonomy" id="2682957"/>
    <lineage>
        <taxon>Eukaryota</taxon>
        <taxon>Fungi</taxon>
        <taxon>Dikarya</taxon>
        <taxon>Basidiomycota</taxon>
        <taxon>Agaricomycotina</taxon>
        <taxon>Agaricomycetes</taxon>
        <taxon>Agaricomycetidae</taxon>
        <taxon>Agaricales</taxon>
        <taxon>Marasmiineae</taxon>
        <taxon>Omphalotaceae</taxon>
        <taxon>Marasmiellus</taxon>
    </lineage>
</organism>
<sequence length="55" mass="5611">MSDLCPVYAPFFSAMGCTSAIVFTCEHTFSMSSAERNGGVPSGKNGAIDGSFAVG</sequence>
<keyword evidence="3" id="KW-1185">Reference proteome</keyword>
<gene>
    <name evidence="2" type="ORF">VKT23_006034</name>
</gene>
<comment type="caution">
    <text evidence="2">The sequence shown here is derived from an EMBL/GenBank/DDBJ whole genome shotgun (WGS) entry which is preliminary data.</text>
</comment>
<dbReference type="Proteomes" id="UP001498398">
    <property type="component" value="Unassembled WGS sequence"/>
</dbReference>